<sequence length="1283" mass="143450">MVDSPIEDNHDNDATPARISRPSSVADHEGSLRQSVNVALVTESSSNIDEIDILISSEEEAIEVVGFASWLMAEEKAKQSLSALNTAIHLFRRVIDHRLPTHPLYSDALHNLQCALVTRTTHTGELSDLAESMRLQLEPHSGTNDIQHEDNTPSGQLEEDDDDVKAMERVANILLSEFNRSISFVVCDTVIFLLNQALPHLASLHDTRLTACSTLAEGLYARHHHHARSVTSDLDAAICALDDALKICKNEDQERELVMKVTELLFQRFLIAGNASDMEAIIPYLMKLIAQEKNAPDDMFRCAVQFQELFEDTGNINHLDTSVQFYRKGMRQLLEGSDDLTRWITNLASALLTRFKHSGQESDLEEAISLYRTGLKLQPSHHPLRPLTLNYLACALIAEFEHGVPNNILDEVITLYREVLGLLPLLDPFRTLIQISLANALCLRFSGENGQQSDIDEAVRIFRQVLELQPEKSSSLENVASTLWLRFQKGRQQSDLDEAVTLLKQALDLRPWPDSERFSSLNNLSCRCASLTNLATFLSTRYTQGGQQTDQDEAVSLVRETLELQPVPHPERFKSLDTLASMLTYRFERQCGQRADLDEAISLQRQALELQPSTHPDRVNLLSNLAVALSDRFKEDCVLSDLDEAISTYRHVLELQTSSHPFPHSILRNLAKALLTGFASRKQKTTALCTRYEHGGSNDDFEEAVRLWSSAVQYRFQSSPMALSICTRWIIYAKSCHTSLLAAYDTALQILPKVAALSLTMELRHHALDLGTDGLARDACQCAIQAGSFSKAVELLEAGKSVFWAQVLSLRSPFDRLCAIQPDYAKFAHRLQIIARELETGSQRNVSADILDNRTRLSIDEESSRLNRLHEEWEEIILKVRGLPGYEDFLRPPCYSTLKTAASNHPIVLLIANSDESHCLIISTTQHHIGLPDMGAQFLSGLVYLVRMAVSDLPTSRSMHDGMQNILLESEVGRFIRRGISFQDDGDIPPDLTLKIVLVILWEMLVKPVIDLLDIKTENLQKSDNPPIIQWCATGYFTFLPIHAAGIYADDNSVIDSAADYFISSYTPTIGILIPKPSPTPPTFKMMAVIQPHELPSTNLDLQKIQDHVPHDALISMGIPGSPASVETVASHLSEVSIAHFACHGHQNPSQPLDSWLKLDDGQLKISRIIKEEMLNGGLAFLSACETAMGDKKLPDEAMSLAARLLFCGFKRVVGTMWMIKDEDGPVVADAFYRELFRGPNGEKTDIPNVSKSAYALHAAVKELRSRNVSFRRWVPFIHMGQR</sequence>
<organism evidence="1 2">
    <name type="scientific">Psilocybe cubensis</name>
    <name type="common">Psychedelic mushroom</name>
    <name type="synonym">Stropharia cubensis</name>
    <dbReference type="NCBI Taxonomy" id="181762"/>
    <lineage>
        <taxon>Eukaryota</taxon>
        <taxon>Fungi</taxon>
        <taxon>Dikarya</taxon>
        <taxon>Basidiomycota</taxon>
        <taxon>Agaricomycotina</taxon>
        <taxon>Agaricomycetes</taxon>
        <taxon>Agaricomycetidae</taxon>
        <taxon>Agaricales</taxon>
        <taxon>Agaricineae</taxon>
        <taxon>Strophariaceae</taxon>
        <taxon>Psilocybe</taxon>
    </lineage>
</organism>
<name>A0ACB8HCS4_PSICU</name>
<gene>
    <name evidence="1" type="ORF">JR316_0002715</name>
</gene>
<evidence type="ECO:0000313" key="1">
    <source>
        <dbReference type="EMBL" id="KAH9485800.1"/>
    </source>
</evidence>
<comment type="caution">
    <text evidence="1">The sequence shown here is derived from an EMBL/GenBank/DDBJ whole genome shotgun (WGS) entry which is preliminary data.</text>
</comment>
<dbReference type="EMBL" id="JAFIQS020000002">
    <property type="protein sequence ID" value="KAH9485800.1"/>
    <property type="molecule type" value="Genomic_DNA"/>
</dbReference>
<keyword evidence="2" id="KW-1185">Reference proteome</keyword>
<dbReference type="Proteomes" id="UP000664032">
    <property type="component" value="Unassembled WGS sequence"/>
</dbReference>
<protein>
    <submittedName>
        <fullName evidence="1">Uncharacterized protein</fullName>
    </submittedName>
</protein>
<proteinExistence type="predicted"/>
<evidence type="ECO:0000313" key="2">
    <source>
        <dbReference type="Proteomes" id="UP000664032"/>
    </source>
</evidence>
<accession>A0ACB8HCS4</accession>
<reference evidence="1" key="1">
    <citation type="submission" date="2021-10" db="EMBL/GenBank/DDBJ databases">
        <title>Psilocybe cubensis genome.</title>
        <authorList>
            <person name="Mckernan K.J."/>
            <person name="Crawford S."/>
            <person name="Trippe A."/>
            <person name="Kane L.T."/>
            <person name="Mclaughlin S."/>
        </authorList>
    </citation>
    <scope>NUCLEOTIDE SEQUENCE</scope>
    <source>
        <strain evidence="1">MGC-MH-2018</strain>
    </source>
</reference>